<keyword evidence="2" id="KW-0342">GTP-binding</keyword>
<dbReference type="GO" id="GO:0003924">
    <property type="term" value="F:GTPase activity"/>
    <property type="evidence" value="ECO:0007669"/>
    <property type="project" value="InterPro"/>
</dbReference>
<reference evidence="3" key="1">
    <citation type="journal article" date="2020" name="J. Eukaryot. Microbiol.">
        <title>De novo Sequencing, Assembly and Annotation of the Transcriptome for the Free-Living Testate Amoeba Arcella intermedia.</title>
        <authorList>
            <person name="Ribeiro G.M."/>
            <person name="Porfirio-Sousa A.L."/>
            <person name="Maurer-Alcala X.X."/>
            <person name="Katz L.A."/>
            <person name="Lahr D.J.G."/>
        </authorList>
    </citation>
    <scope>NUCLEOTIDE SEQUENCE</scope>
</reference>
<keyword evidence="1" id="KW-0547">Nucleotide-binding</keyword>
<dbReference type="PROSITE" id="PS51420">
    <property type="entry name" value="RHO"/>
    <property type="match status" value="1"/>
</dbReference>
<proteinExistence type="predicted"/>
<name>A0A6B2LMS8_9EUKA</name>
<protein>
    <submittedName>
        <fullName evidence="3">Uncharacterized protein</fullName>
    </submittedName>
</protein>
<dbReference type="Pfam" id="PF00071">
    <property type="entry name" value="Ras"/>
    <property type="match status" value="1"/>
</dbReference>
<dbReference type="PRINTS" id="PR00449">
    <property type="entry name" value="RASTRNSFRMNG"/>
</dbReference>
<dbReference type="InterPro" id="IPR003578">
    <property type="entry name" value="Small_GTPase_Rho"/>
</dbReference>
<dbReference type="SMART" id="SM00174">
    <property type="entry name" value="RHO"/>
    <property type="match status" value="1"/>
</dbReference>
<dbReference type="GO" id="GO:0005525">
    <property type="term" value="F:GTP binding"/>
    <property type="evidence" value="ECO:0007669"/>
    <property type="project" value="UniProtKB-KW"/>
</dbReference>
<dbReference type="PROSITE" id="PS51421">
    <property type="entry name" value="RAS"/>
    <property type="match status" value="1"/>
</dbReference>
<dbReference type="GO" id="GO:0007264">
    <property type="term" value="P:small GTPase-mediated signal transduction"/>
    <property type="evidence" value="ECO:0007669"/>
    <property type="project" value="InterPro"/>
</dbReference>
<dbReference type="SUPFAM" id="SSF52540">
    <property type="entry name" value="P-loop containing nucleoside triphosphate hydrolases"/>
    <property type="match status" value="1"/>
</dbReference>
<evidence type="ECO:0000256" key="1">
    <source>
        <dbReference type="ARBA" id="ARBA00022741"/>
    </source>
</evidence>
<sequence length="161" mass="17468">MSYHKTDVLIVCFSVVDPTSYETLHGRFSPELNTHCPSVPILLVGTKCDLKADPTTITGLGSAGKGPVTYEQGASLATQMGAVKYLECSCLDLATLRTVFEEAIRIALPAHCPTKKAGPLHNSIFSARKFVLDDLLQDGVISQEVHQQYILKLTHTFGHLG</sequence>
<dbReference type="PROSITE" id="PS51419">
    <property type="entry name" value="RAB"/>
    <property type="match status" value="1"/>
</dbReference>
<dbReference type="PANTHER" id="PTHR24072">
    <property type="entry name" value="RHO FAMILY GTPASE"/>
    <property type="match status" value="1"/>
</dbReference>
<dbReference type="AlphaFoldDB" id="A0A6B2LMS8"/>
<dbReference type="InterPro" id="IPR027417">
    <property type="entry name" value="P-loop_NTPase"/>
</dbReference>
<dbReference type="EMBL" id="GIBP01009171">
    <property type="protein sequence ID" value="NDV38140.1"/>
    <property type="molecule type" value="Transcribed_RNA"/>
</dbReference>
<accession>A0A6B2LMS8</accession>
<dbReference type="Gene3D" id="3.40.50.300">
    <property type="entry name" value="P-loop containing nucleotide triphosphate hydrolases"/>
    <property type="match status" value="1"/>
</dbReference>
<organism evidence="3">
    <name type="scientific">Arcella intermedia</name>
    <dbReference type="NCBI Taxonomy" id="1963864"/>
    <lineage>
        <taxon>Eukaryota</taxon>
        <taxon>Amoebozoa</taxon>
        <taxon>Tubulinea</taxon>
        <taxon>Elardia</taxon>
        <taxon>Arcellinida</taxon>
        <taxon>Sphaerothecina</taxon>
        <taxon>Arcellidae</taxon>
        <taxon>Arcella</taxon>
    </lineage>
</organism>
<evidence type="ECO:0000256" key="2">
    <source>
        <dbReference type="ARBA" id="ARBA00023134"/>
    </source>
</evidence>
<evidence type="ECO:0000313" key="3">
    <source>
        <dbReference type="EMBL" id="NDV38140.1"/>
    </source>
</evidence>
<dbReference type="InterPro" id="IPR001806">
    <property type="entry name" value="Small_GTPase"/>
</dbReference>